<comment type="similarity">
    <text evidence="1 7">Belongs to the phospholipase B-like family.</text>
</comment>
<comment type="caution">
    <text evidence="8">The sequence shown here is derived from an EMBL/GenBank/DDBJ whole genome shotgun (WGS) entry which is preliminary data.</text>
</comment>
<dbReference type="AlphaFoldDB" id="A0AAW2Z4G7"/>
<keyword evidence="4 7" id="KW-0442">Lipid degradation</keyword>
<keyword evidence="3 7" id="KW-0378">Hydrolase</keyword>
<evidence type="ECO:0000313" key="9">
    <source>
        <dbReference type="Proteomes" id="UP001431209"/>
    </source>
</evidence>
<dbReference type="Gene3D" id="3.60.60.30">
    <property type="match status" value="1"/>
</dbReference>
<dbReference type="PANTHER" id="PTHR12370:SF3">
    <property type="entry name" value="PHOSPHOLIPASE B-LIKE 2-RELATED"/>
    <property type="match status" value="1"/>
</dbReference>
<dbReference type="EMBL" id="JAOPGA020001067">
    <property type="protein sequence ID" value="KAL0484728.1"/>
    <property type="molecule type" value="Genomic_DNA"/>
</dbReference>
<gene>
    <name evidence="8" type="ORF">AKO1_011629</name>
</gene>
<name>A0AAW2Z4G7_9EUKA</name>
<evidence type="ECO:0000313" key="8">
    <source>
        <dbReference type="EMBL" id="KAL0484728.1"/>
    </source>
</evidence>
<evidence type="ECO:0000256" key="1">
    <source>
        <dbReference type="ARBA" id="ARBA00007835"/>
    </source>
</evidence>
<accession>A0AAW2Z4G7</accession>
<evidence type="ECO:0000256" key="4">
    <source>
        <dbReference type="ARBA" id="ARBA00022963"/>
    </source>
</evidence>
<comment type="function">
    <text evidence="7">Putative phospholipase.</text>
</comment>
<protein>
    <recommendedName>
        <fullName evidence="7">Phospholipase B-like</fullName>
        <ecNumber evidence="7">3.1.1.-</ecNumber>
    </recommendedName>
</protein>
<dbReference type="GO" id="GO:0009395">
    <property type="term" value="P:phospholipid catabolic process"/>
    <property type="evidence" value="ECO:0007669"/>
    <property type="project" value="TreeGrafter"/>
</dbReference>
<evidence type="ECO:0000256" key="3">
    <source>
        <dbReference type="ARBA" id="ARBA00022801"/>
    </source>
</evidence>
<organism evidence="8 9">
    <name type="scientific">Acrasis kona</name>
    <dbReference type="NCBI Taxonomy" id="1008807"/>
    <lineage>
        <taxon>Eukaryota</taxon>
        <taxon>Discoba</taxon>
        <taxon>Heterolobosea</taxon>
        <taxon>Tetramitia</taxon>
        <taxon>Eutetramitia</taxon>
        <taxon>Acrasidae</taxon>
        <taxon>Acrasis</taxon>
    </lineage>
</organism>
<keyword evidence="6" id="KW-0325">Glycoprotein</keyword>
<dbReference type="InterPro" id="IPR007000">
    <property type="entry name" value="PLipase_B-like"/>
</dbReference>
<dbReference type="Pfam" id="PF04916">
    <property type="entry name" value="Phospholip_B"/>
    <property type="match status" value="1"/>
</dbReference>
<dbReference type="Proteomes" id="UP001431209">
    <property type="component" value="Unassembled WGS sequence"/>
</dbReference>
<evidence type="ECO:0000256" key="7">
    <source>
        <dbReference type="RuleBase" id="RU364138"/>
    </source>
</evidence>
<evidence type="ECO:0000256" key="2">
    <source>
        <dbReference type="ARBA" id="ARBA00022729"/>
    </source>
</evidence>
<keyword evidence="9" id="KW-1185">Reference proteome</keyword>
<evidence type="ECO:0000256" key="5">
    <source>
        <dbReference type="ARBA" id="ARBA00023098"/>
    </source>
</evidence>
<reference evidence="8 9" key="1">
    <citation type="submission" date="2024-03" db="EMBL/GenBank/DDBJ databases">
        <title>The Acrasis kona genome and developmental transcriptomes reveal deep origins of eukaryotic multicellular pathways.</title>
        <authorList>
            <person name="Sheikh S."/>
            <person name="Fu C.-J."/>
            <person name="Brown M.W."/>
            <person name="Baldauf S.L."/>
        </authorList>
    </citation>
    <scope>NUCLEOTIDE SEQUENCE [LARGE SCALE GENOMIC DNA]</scope>
    <source>
        <strain evidence="8 9">ATCC MYA-3509</strain>
    </source>
</reference>
<dbReference type="PANTHER" id="PTHR12370">
    <property type="entry name" value="PHOSPHOLIPASE B-RELATED"/>
    <property type="match status" value="1"/>
</dbReference>
<dbReference type="GO" id="GO:0004620">
    <property type="term" value="F:phospholipase activity"/>
    <property type="evidence" value="ECO:0007669"/>
    <property type="project" value="InterPro"/>
</dbReference>
<evidence type="ECO:0000256" key="6">
    <source>
        <dbReference type="ARBA" id="ARBA00023180"/>
    </source>
</evidence>
<keyword evidence="2" id="KW-0732">Signal</keyword>
<dbReference type="EC" id="3.1.1.-" evidence="7"/>
<keyword evidence="5 7" id="KW-0443">Lipid metabolism</keyword>
<proteinExistence type="inferred from homology"/>
<sequence>MDIGLLTIELSGITKYLDEVPTASDSLGYQNCARANIFRRDQTNVDSIDGLKEILRYNDFRNDKLSKGNPGFAISSRNDLRASDQNKASCGGGYDSKGTSYSNVMTGGDVFIINGPSSTHLPVFKFSQASCKAPKNGLPDEWNFKWANVKL</sequence>
<dbReference type="GO" id="GO:0005576">
    <property type="term" value="C:extracellular region"/>
    <property type="evidence" value="ECO:0007669"/>
    <property type="project" value="TreeGrafter"/>
</dbReference>